<dbReference type="InterPro" id="IPR011990">
    <property type="entry name" value="TPR-like_helical_dom_sf"/>
</dbReference>
<evidence type="ECO:0000256" key="1">
    <source>
        <dbReference type="SAM" id="MobiDB-lite"/>
    </source>
</evidence>
<protein>
    <submittedName>
        <fullName evidence="2">Uncharacterized protein</fullName>
    </submittedName>
</protein>
<feature type="region of interest" description="Disordered" evidence="1">
    <location>
        <begin position="124"/>
        <end position="143"/>
    </location>
</feature>
<keyword evidence="3" id="KW-1185">Reference proteome</keyword>
<dbReference type="Proteomes" id="UP001373714">
    <property type="component" value="Unassembled WGS sequence"/>
</dbReference>
<name>A0AAV9TWT2_9PEZI</name>
<evidence type="ECO:0000313" key="3">
    <source>
        <dbReference type="Proteomes" id="UP001373714"/>
    </source>
</evidence>
<sequence length="853" mass="94524">MDSITAARLAALEQVQLQTLIRSTPLVSRRPLPVPYFENSAKETNQIPSKNHESQNSSPNGYAISQSEVKTEKQYLRQENALSSSSPSSVTSPRSESLAATGSHGLVRNTESSIRSPQSTAYNLELSATGPPHRPQESMPSYPQRIRQNNYETRDSTTPKKQGLQALEHSTNSSYPIPLTVHGPDGKSSDSSEDSFIQVERLKFYSNKVKEAMRAENWIEAEESQACIFEILLHRDDCVNADWYIDGATISYMLGNLEEAKKRLASIPKTTSTDSTMTLKCYCLESTILIQGKEYDSAYTTCKRAAKLARKSNLPEYTHLAYYLLQRLFAAQGDIKEADFYKQLIQPGFEVPNYAKPLENEPRDPKDARVLPPQMLNTAQVEPPVTINLAEPPTPVSKKPDMGRIYESTHLEQDPAYTVVVGVDFGVSNSVIAWASSLDPDKIMVIDKWPSSYISAGSIRSEHVPSEVFYPFSSSVLWGYTIPSKEKSVTRFKLLLESNDPTVAHGMDVPGGLNPEDIVTDFLRGLYIHIIDTICQKEGKLPKIDFTLTVPAMWTEHSRAAAVYCISILDTISLNLGPTTDSFVSAAKIKANSRVVVCSVGDCVVDLVTYNCLEVAPNLELKECAVRESGFCGLSKVDRNFTALFERRMGNHLAFLTSETKAQALKNFGEIRPGFRDRPDQDTYNVLVPGVKDLHEAGIENGELILTRGEVRSLFDPVVAEIITLIHNQIKGSPKKTGRYNNIYIFLIGDEYGCDLYLYKRVKEWANPYAIPVMQSSDSYTAAAKGAVIRGLEDIPDLPKRANYQDGALPGRKPENNGSQPQGPASDTTFGNSLPPAKPKKPTRLLGLGNLWK</sequence>
<feature type="region of interest" description="Disordered" evidence="1">
    <location>
        <begin position="75"/>
        <end position="117"/>
    </location>
</feature>
<dbReference type="PANTHER" id="PTHR14187:SF5">
    <property type="entry name" value="HEAT SHOCK 70 KDA PROTEIN 12A"/>
    <property type="match status" value="1"/>
</dbReference>
<dbReference type="AlphaFoldDB" id="A0AAV9TWT2"/>
<dbReference type="InterPro" id="IPR043129">
    <property type="entry name" value="ATPase_NBD"/>
</dbReference>
<feature type="region of interest" description="Disordered" evidence="1">
    <location>
        <begin position="799"/>
        <end position="853"/>
    </location>
</feature>
<feature type="compositionally biased region" description="Polar residues" evidence="1">
    <location>
        <begin position="816"/>
        <end position="832"/>
    </location>
</feature>
<dbReference type="SUPFAM" id="SSF53067">
    <property type="entry name" value="Actin-like ATPase domain"/>
    <property type="match status" value="2"/>
</dbReference>
<accession>A0AAV9TWT2</accession>
<dbReference type="PANTHER" id="PTHR14187">
    <property type="entry name" value="ALPHA KINASE/ELONGATION FACTOR 2 KINASE"/>
    <property type="match status" value="1"/>
</dbReference>
<comment type="caution">
    <text evidence="2">The sequence shown here is derived from an EMBL/GenBank/DDBJ whole genome shotgun (WGS) entry which is preliminary data.</text>
</comment>
<gene>
    <name evidence="2" type="ORF">TWF730_004714</name>
</gene>
<dbReference type="SUPFAM" id="SSF48452">
    <property type="entry name" value="TPR-like"/>
    <property type="match status" value="1"/>
</dbReference>
<dbReference type="EMBL" id="JAVHNS010000019">
    <property type="protein sequence ID" value="KAK6330217.1"/>
    <property type="molecule type" value="Genomic_DNA"/>
</dbReference>
<dbReference type="CDD" id="cd10170">
    <property type="entry name" value="ASKHA_NBD_HSP70"/>
    <property type="match status" value="1"/>
</dbReference>
<feature type="compositionally biased region" description="Low complexity" evidence="1">
    <location>
        <begin position="83"/>
        <end position="97"/>
    </location>
</feature>
<proteinExistence type="predicted"/>
<dbReference type="Gene3D" id="3.30.420.40">
    <property type="match status" value="1"/>
</dbReference>
<reference evidence="2 3" key="1">
    <citation type="submission" date="2019-10" db="EMBL/GenBank/DDBJ databases">
        <authorList>
            <person name="Palmer J.M."/>
        </authorList>
    </citation>
    <scope>NUCLEOTIDE SEQUENCE [LARGE SCALE GENOMIC DNA]</scope>
    <source>
        <strain evidence="2 3">TWF730</strain>
    </source>
</reference>
<feature type="region of interest" description="Disordered" evidence="1">
    <location>
        <begin position="151"/>
        <end position="192"/>
    </location>
</feature>
<feature type="region of interest" description="Disordered" evidence="1">
    <location>
        <begin position="43"/>
        <end position="62"/>
    </location>
</feature>
<evidence type="ECO:0000313" key="2">
    <source>
        <dbReference type="EMBL" id="KAK6330217.1"/>
    </source>
</evidence>
<organism evidence="2 3">
    <name type="scientific">Orbilia blumenaviensis</name>
    <dbReference type="NCBI Taxonomy" id="1796055"/>
    <lineage>
        <taxon>Eukaryota</taxon>
        <taxon>Fungi</taxon>
        <taxon>Dikarya</taxon>
        <taxon>Ascomycota</taxon>
        <taxon>Pezizomycotina</taxon>
        <taxon>Orbiliomycetes</taxon>
        <taxon>Orbiliales</taxon>
        <taxon>Orbiliaceae</taxon>
        <taxon>Orbilia</taxon>
    </lineage>
</organism>